<gene>
    <name evidence="1" type="ORF">Cvel_19381</name>
</gene>
<dbReference type="VEuPathDB" id="CryptoDB:Cvel_19381"/>
<proteinExistence type="predicted"/>
<organism evidence="1">
    <name type="scientific">Chromera velia CCMP2878</name>
    <dbReference type="NCBI Taxonomy" id="1169474"/>
    <lineage>
        <taxon>Eukaryota</taxon>
        <taxon>Sar</taxon>
        <taxon>Alveolata</taxon>
        <taxon>Colpodellida</taxon>
        <taxon>Chromeraceae</taxon>
        <taxon>Chromera</taxon>
    </lineage>
</organism>
<dbReference type="PhylomeDB" id="A0A0G4FYA7"/>
<dbReference type="Gene3D" id="1.25.40.10">
    <property type="entry name" value="Tetratricopeptide repeat domain"/>
    <property type="match status" value="1"/>
</dbReference>
<name>A0A0G4FYA7_9ALVE</name>
<evidence type="ECO:0000313" key="1">
    <source>
        <dbReference type="EMBL" id="CEM20432.1"/>
    </source>
</evidence>
<dbReference type="AlphaFoldDB" id="A0A0G4FYA7"/>
<reference evidence="1" key="1">
    <citation type="submission" date="2014-11" db="EMBL/GenBank/DDBJ databases">
        <authorList>
            <person name="Otto D Thomas"/>
            <person name="Naeem Raeece"/>
        </authorList>
    </citation>
    <scope>NUCLEOTIDE SEQUENCE</scope>
</reference>
<dbReference type="EMBL" id="CDMZ01000735">
    <property type="protein sequence ID" value="CEM20432.1"/>
    <property type="molecule type" value="Genomic_DNA"/>
</dbReference>
<accession>A0A0G4FYA7</accession>
<sequence>MPPPPCPKTGVDMMQNAESLKASGTQKYQGGDFPGALADYFAALEAVSSEGPLEQGATPNLRVILESNISAVLYEVGSYREALGHSQKVLHLLSEVKELSPKEEGIRDKNAKRMEKIQKMVRQLERRRR</sequence>
<dbReference type="InterPro" id="IPR011990">
    <property type="entry name" value="TPR-like_helical_dom_sf"/>
</dbReference>
<protein>
    <submittedName>
        <fullName evidence="1">Uncharacterized protein</fullName>
    </submittedName>
</protein>
<dbReference type="SUPFAM" id="SSF48452">
    <property type="entry name" value="TPR-like"/>
    <property type="match status" value="1"/>
</dbReference>